<sequence length="78" mass="8952">MSKEETTKNVWVTTHGDQWAVKIAGEAKPLKVFDRKTDAMEFAKERAKEEKTELISQKRDGKINLKDSYGHDSRKTKG</sequence>
<dbReference type="PATRIC" id="fig|303541.3.peg.538"/>
<dbReference type="GeneID" id="78160013"/>
<name>A0A0F4LRD8_9LACO</name>
<dbReference type="AlphaFoldDB" id="A0A0F4LRD8"/>
<dbReference type="RefSeq" id="WP_046306385.1">
    <property type="nucleotide sequence ID" value="NZ_CAMLBE010000001.1"/>
</dbReference>
<evidence type="ECO:0000313" key="2">
    <source>
        <dbReference type="Proteomes" id="UP000033682"/>
    </source>
</evidence>
<keyword evidence="2" id="KW-1185">Reference proteome</keyword>
<dbReference type="HOGENOM" id="CLU_179056_2_2_9"/>
<dbReference type="STRING" id="303541.JF72_03920"/>
<dbReference type="Pfam" id="PF09954">
    <property type="entry name" value="DUF2188"/>
    <property type="match status" value="1"/>
</dbReference>
<dbReference type="Proteomes" id="UP000033682">
    <property type="component" value="Unassembled WGS sequence"/>
</dbReference>
<evidence type="ECO:0000313" key="1">
    <source>
        <dbReference type="EMBL" id="KJY61115.1"/>
    </source>
</evidence>
<accession>A0A0F4LRD8</accession>
<reference evidence="1 2" key="1">
    <citation type="submission" date="2015-01" db="EMBL/GenBank/DDBJ databases">
        <title>Comparative genomics of the lactic acid bacteria isolated from the honey bee gut.</title>
        <authorList>
            <person name="Ellegaard K.M."/>
            <person name="Tamarit D."/>
            <person name="Javelind E."/>
            <person name="Olofsson T."/>
            <person name="Andersson S.G."/>
            <person name="Vasquez A."/>
        </authorList>
    </citation>
    <scope>NUCLEOTIDE SEQUENCE [LARGE SCALE GENOMIC DNA]</scope>
    <source>
        <strain evidence="1 2">Hma11</strain>
    </source>
</reference>
<comment type="caution">
    <text evidence="1">The sequence shown here is derived from an EMBL/GenBank/DDBJ whole genome shotgun (WGS) entry which is preliminary data.</text>
</comment>
<dbReference type="KEGG" id="lapi:DKL56_02350"/>
<organism evidence="1 2">
    <name type="scientific">Lactobacillus apis</name>
    <dbReference type="NCBI Taxonomy" id="303541"/>
    <lineage>
        <taxon>Bacteria</taxon>
        <taxon>Bacillati</taxon>
        <taxon>Bacillota</taxon>
        <taxon>Bacilli</taxon>
        <taxon>Lactobacillales</taxon>
        <taxon>Lactobacillaceae</taxon>
        <taxon>Lactobacillus</taxon>
    </lineage>
</organism>
<protein>
    <submittedName>
        <fullName evidence="1">Uncharacterized protein</fullName>
    </submittedName>
</protein>
<proteinExistence type="predicted"/>
<dbReference type="InterPro" id="IPR018691">
    <property type="entry name" value="DUF2188"/>
</dbReference>
<gene>
    <name evidence="1" type="ORF">JF72_03920</name>
</gene>
<dbReference type="EMBL" id="JXLG01000005">
    <property type="protein sequence ID" value="KJY61115.1"/>
    <property type="molecule type" value="Genomic_DNA"/>
</dbReference>